<dbReference type="Pfam" id="PF18896">
    <property type="entry name" value="SLT_3"/>
    <property type="match status" value="1"/>
</dbReference>
<gene>
    <name evidence="2" type="ORF">F0L68_41040</name>
</gene>
<keyword evidence="3" id="KW-1185">Reference proteome</keyword>
<evidence type="ECO:0000313" key="2">
    <source>
        <dbReference type="EMBL" id="KAA2245919.1"/>
    </source>
</evidence>
<name>A0A5B2W6T1_9PSEU</name>
<comment type="caution">
    <text evidence="2">The sequence shown here is derived from an EMBL/GenBank/DDBJ whole genome shotgun (WGS) entry which is preliminary data.</text>
</comment>
<dbReference type="Proteomes" id="UP000323454">
    <property type="component" value="Unassembled WGS sequence"/>
</dbReference>
<proteinExistence type="predicted"/>
<accession>A0A5B2W6T1</accession>
<sequence length="170" mass="17565">MRDSFGSRVFRTRAAGLLLAAALSVGGIFFSAVPASAGSTGIDLCAQAAHQAGFQGAHLVEAIAIGMAESNCVPSSGSAYRGIWQIGRSSHPEVSDQCAYDAYCSAQATFGISNQGTNWCQWQTWSGAGCSNGSYDNRYQTYLNEAQAAASRVQGVAGVPVTSGVPTLSL</sequence>
<reference evidence="2 3" key="2">
    <citation type="submission" date="2019-09" db="EMBL/GenBank/DDBJ databases">
        <authorList>
            <person name="Jin C."/>
        </authorList>
    </citation>
    <scope>NUCLEOTIDE SEQUENCE [LARGE SCALE GENOMIC DNA]</scope>
    <source>
        <strain evidence="2 3">AN110305</strain>
    </source>
</reference>
<feature type="non-terminal residue" evidence="2">
    <location>
        <position position="170"/>
    </location>
</feature>
<evidence type="ECO:0000259" key="1">
    <source>
        <dbReference type="Pfam" id="PF18896"/>
    </source>
</evidence>
<reference evidence="2 3" key="1">
    <citation type="submission" date="2019-09" db="EMBL/GenBank/DDBJ databases">
        <title>Goodfellowia gen. nov., a new genus of the Pseudonocardineae related to Actinoalloteichus, containing Goodfellowia coeruleoviolacea gen. nov., comb. nov. gen. nov., comb. nov.</title>
        <authorList>
            <person name="Labeda D."/>
        </authorList>
    </citation>
    <scope>NUCLEOTIDE SEQUENCE [LARGE SCALE GENOMIC DNA]</scope>
    <source>
        <strain evidence="2 3">AN110305</strain>
    </source>
</reference>
<feature type="domain" description="Transglycosylase SLT" evidence="1">
    <location>
        <begin position="46"/>
        <end position="124"/>
    </location>
</feature>
<dbReference type="EMBL" id="VUOB01000165">
    <property type="protein sequence ID" value="KAA2245919.1"/>
    <property type="molecule type" value="Genomic_DNA"/>
</dbReference>
<dbReference type="InterPro" id="IPR043992">
    <property type="entry name" value="SLT_3"/>
</dbReference>
<dbReference type="AlphaFoldDB" id="A0A5B2W6T1"/>
<organism evidence="2 3">
    <name type="scientific">Solihabitans fulvus</name>
    <dbReference type="NCBI Taxonomy" id="1892852"/>
    <lineage>
        <taxon>Bacteria</taxon>
        <taxon>Bacillati</taxon>
        <taxon>Actinomycetota</taxon>
        <taxon>Actinomycetes</taxon>
        <taxon>Pseudonocardiales</taxon>
        <taxon>Pseudonocardiaceae</taxon>
        <taxon>Solihabitans</taxon>
    </lineage>
</organism>
<evidence type="ECO:0000313" key="3">
    <source>
        <dbReference type="Proteomes" id="UP000323454"/>
    </source>
</evidence>
<protein>
    <recommendedName>
        <fullName evidence="1">Transglycosylase SLT domain-containing protein</fullName>
    </recommendedName>
</protein>